<feature type="region of interest" description="Disordered" evidence="1">
    <location>
        <begin position="167"/>
        <end position="197"/>
    </location>
</feature>
<name>A0A8J8C488_9EURY</name>
<evidence type="ECO:0000313" key="4">
    <source>
        <dbReference type="Proteomes" id="UP000766550"/>
    </source>
</evidence>
<dbReference type="OrthoDB" id="51620at2157"/>
<feature type="transmembrane region" description="Helical" evidence="2">
    <location>
        <begin position="25"/>
        <end position="47"/>
    </location>
</feature>
<feature type="transmembrane region" description="Helical" evidence="2">
    <location>
        <begin position="220"/>
        <end position="237"/>
    </location>
</feature>
<feature type="transmembrane region" description="Helical" evidence="2">
    <location>
        <begin position="337"/>
        <end position="357"/>
    </location>
</feature>
<dbReference type="InterPro" id="IPR038880">
    <property type="entry name" value="MJ0871-like"/>
</dbReference>
<organism evidence="3 4">
    <name type="scientific">Haloarcula limicola</name>
    <dbReference type="NCBI Taxonomy" id="1429915"/>
    <lineage>
        <taxon>Archaea</taxon>
        <taxon>Methanobacteriati</taxon>
        <taxon>Methanobacteriota</taxon>
        <taxon>Stenosarchaea group</taxon>
        <taxon>Halobacteria</taxon>
        <taxon>Halobacteriales</taxon>
        <taxon>Haloarculaceae</taxon>
        <taxon>Haloarcula</taxon>
    </lineage>
</organism>
<dbReference type="Proteomes" id="UP000766550">
    <property type="component" value="Unassembled WGS sequence"/>
</dbReference>
<dbReference type="AlphaFoldDB" id="A0A8J8C488"/>
<proteinExistence type="predicted"/>
<comment type="caution">
    <text evidence="3">The sequence shown here is derived from an EMBL/GenBank/DDBJ whole genome shotgun (WGS) entry which is preliminary data.</text>
</comment>
<keyword evidence="2" id="KW-1133">Transmembrane helix</keyword>
<dbReference type="PANTHER" id="PTHR38139">
    <property type="entry name" value="GATE DOMAIN-CONTAINING PROTEIN"/>
    <property type="match status" value="1"/>
</dbReference>
<dbReference type="RefSeq" id="WP_162318121.1">
    <property type="nucleotide sequence ID" value="NZ_JAHQXF010000002.1"/>
</dbReference>
<keyword evidence="2" id="KW-0812">Transmembrane</keyword>
<accession>A0A8J8C488</accession>
<feature type="transmembrane region" description="Helical" evidence="2">
    <location>
        <begin position="98"/>
        <end position="120"/>
    </location>
</feature>
<evidence type="ECO:0000256" key="2">
    <source>
        <dbReference type="SAM" id="Phobius"/>
    </source>
</evidence>
<protein>
    <submittedName>
        <fullName evidence="3">Nucleoside recognition protein</fullName>
    </submittedName>
</protein>
<keyword evidence="2" id="KW-0472">Membrane</keyword>
<keyword evidence="4" id="KW-1185">Reference proteome</keyword>
<feature type="transmembrane region" description="Helical" evidence="2">
    <location>
        <begin position="296"/>
        <end position="316"/>
    </location>
</feature>
<dbReference type="PANTHER" id="PTHR38139:SF1">
    <property type="entry name" value="NUCLEOSIDE TRANSPORTER_FEOB GTPASE GATE DOMAIN-CONTAINING PROTEIN"/>
    <property type="match status" value="1"/>
</dbReference>
<dbReference type="EMBL" id="JAHQXF010000002">
    <property type="protein sequence ID" value="MBV0925286.1"/>
    <property type="molecule type" value="Genomic_DNA"/>
</dbReference>
<feature type="compositionally biased region" description="Basic and acidic residues" evidence="1">
    <location>
        <begin position="177"/>
        <end position="191"/>
    </location>
</feature>
<evidence type="ECO:0000256" key="1">
    <source>
        <dbReference type="SAM" id="MobiDB-lite"/>
    </source>
</evidence>
<sequence>MQTAVAALLGHPVLALLAEVAVRVLRIGAFISLGVFLANLAVAFGLVDRIAAVSRYLTAPANLPDEVGTAILTTTASPTAGYGMLADFRESGVLSDRATLVAVTINTFFGFAQHIVTFYAPVLIPILGARVGVLYVATRGLVALAITLTGIAAGAVLLDRSDAGTAAEQQEAAPDGGRTDAGRGGADHADASDVLDDGPESRAAAVRDAVGETVEKVGEILPRLAAIYLVVSLLVAYSEELLALFGGGGTAVTAAADGLAGLLGLPGAAVPVVAAFALDTTSGAVVIAPLVENGTFTARTAVATMLVGGIVSFAVSTFKRSIPFQYGIWGREFGSKVIAVNTALKVVWIALALVVLLV</sequence>
<feature type="transmembrane region" description="Helical" evidence="2">
    <location>
        <begin position="132"/>
        <end position="158"/>
    </location>
</feature>
<evidence type="ECO:0000313" key="3">
    <source>
        <dbReference type="EMBL" id="MBV0925286.1"/>
    </source>
</evidence>
<reference evidence="3 4" key="1">
    <citation type="submission" date="2021-06" db="EMBL/GenBank/DDBJ databases">
        <title>New haloarchaea isolates fom saline soil.</title>
        <authorList>
            <person name="Duran-Viseras A."/>
            <person name="Sanchez-Porro C.S."/>
            <person name="Ventosa A."/>
        </authorList>
    </citation>
    <scope>NUCLEOTIDE SEQUENCE [LARGE SCALE GENOMIC DNA]</scope>
    <source>
        <strain evidence="3 4">JCM 183640</strain>
    </source>
</reference>
<gene>
    <name evidence="3" type="ORF">KTS45_13860</name>
</gene>